<dbReference type="InterPro" id="IPR013751">
    <property type="entry name" value="ACP_syn_III_N"/>
</dbReference>
<dbReference type="SUPFAM" id="SSF53901">
    <property type="entry name" value="Thiolase-like"/>
    <property type="match status" value="1"/>
</dbReference>
<reference evidence="5 6" key="1">
    <citation type="submission" date="2022-03" db="EMBL/GenBank/DDBJ databases">
        <title>Novel taxa within the pig intestine.</title>
        <authorList>
            <person name="Wylensek D."/>
            <person name="Bishof K."/>
            <person name="Afrizal A."/>
            <person name="Clavel T."/>
        </authorList>
    </citation>
    <scope>NUCLEOTIDE SEQUENCE [LARGE SCALE GENOMIC DNA]</scope>
    <source>
        <strain evidence="5 6">CLA-KB-P66</strain>
    </source>
</reference>
<dbReference type="Pfam" id="PF08545">
    <property type="entry name" value="ACP_syn_III"/>
    <property type="match status" value="1"/>
</dbReference>
<dbReference type="CDD" id="cd00830">
    <property type="entry name" value="KAS_III"/>
    <property type="match status" value="1"/>
</dbReference>
<proteinExistence type="predicted"/>
<comment type="caution">
    <text evidence="5">The sequence shown here is derived from an EMBL/GenBank/DDBJ whole genome shotgun (WGS) entry which is preliminary data.</text>
</comment>
<feature type="domain" description="Beta-ketoacyl-[acyl-carrier-protein] synthase III C-terminal" evidence="3">
    <location>
        <begin position="254"/>
        <end position="341"/>
    </location>
</feature>
<sequence>MESACKIFSKITACHYVLPKNVEQNSDLAARFGEKKMRSVEKISGIVSRRVAPKGVCASDLGFAAAGRMIEKLNIKKEEIDCLVFASQTPDYILPSTAAVLHEKLGLSSSCGAFDVSMGCPAFVYSLSVANGMIASGQCKKILLIVADTITKLINPLDFGLVPLHGDGAACFLVEKSDGKDGIEGVDFGTDSSLYEALIVKDGGFRNPISENSATPVPDKFGAVRTAKDLQMDGAAVFHFSLYKVPEEISKAMQKFGVSVADLDKVLLHQANKTMVAQIYKMLGVPPEKQFYFMEKIGNLSAASSAVLLVEALRRSTVAKNARVLISAFGVGLSWGTALLKTGETLPETLSGESDFEL</sequence>
<dbReference type="EMBL" id="JALBUT010000004">
    <property type="protein sequence ID" value="MDX8415502.1"/>
    <property type="molecule type" value="Genomic_DNA"/>
</dbReference>
<dbReference type="InterPro" id="IPR013747">
    <property type="entry name" value="ACP_syn_III_C"/>
</dbReference>
<dbReference type="Gene3D" id="3.40.47.10">
    <property type="match status" value="1"/>
</dbReference>
<dbReference type="RefSeq" id="WP_370396949.1">
    <property type="nucleotide sequence ID" value="NZ_JALBUT010000004.1"/>
</dbReference>
<accession>A0ABU4WG21</accession>
<protein>
    <submittedName>
        <fullName evidence="5">Ketoacyl-ACP synthase III</fullName>
    </submittedName>
</protein>
<evidence type="ECO:0000313" key="5">
    <source>
        <dbReference type="EMBL" id="MDX8415502.1"/>
    </source>
</evidence>
<evidence type="ECO:0000259" key="4">
    <source>
        <dbReference type="Pfam" id="PF08545"/>
    </source>
</evidence>
<keyword evidence="6" id="KW-1185">Reference proteome</keyword>
<name>A0ABU4WG21_9BACT</name>
<evidence type="ECO:0000256" key="1">
    <source>
        <dbReference type="ARBA" id="ARBA00022679"/>
    </source>
</evidence>
<dbReference type="Proteomes" id="UP001275932">
    <property type="component" value="Unassembled WGS sequence"/>
</dbReference>
<dbReference type="NCBIfam" id="NF006829">
    <property type="entry name" value="PRK09352.1"/>
    <property type="match status" value="1"/>
</dbReference>
<keyword evidence="2" id="KW-0012">Acyltransferase</keyword>
<evidence type="ECO:0000259" key="3">
    <source>
        <dbReference type="Pfam" id="PF08541"/>
    </source>
</evidence>
<gene>
    <name evidence="5" type="ORF">MOX91_04810</name>
</gene>
<dbReference type="PANTHER" id="PTHR34069:SF2">
    <property type="entry name" value="BETA-KETOACYL-[ACYL-CARRIER-PROTEIN] SYNTHASE III"/>
    <property type="match status" value="1"/>
</dbReference>
<dbReference type="PANTHER" id="PTHR34069">
    <property type="entry name" value="3-OXOACYL-[ACYL-CARRIER-PROTEIN] SYNTHASE 3"/>
    <property type="match status" value="1"/>
</dbReference>
<evidence type="ECO:0000256" key="2">
    <source>
        <dbReference type="ARBA" id="ARBA00023315"/>
    </source>
</evidence>
<evidence type="ECO:0000313" key="6">
    <source>
        <dbReference type="Proteomes" id="UP001275932"/>
    </source>
</evidence>
<feature type="domain" description="Beta-ketoacyl-[acyl-carrier-protein] synthase III N-terminal" evidence="4">
    <location>
        <begin position="114"/>
        <end position="191"/>
    </location>
</feature>
<dbReference type="Pfam" id="PF08541">
    <property type="entry name" value="ACP_syn_III_C"/>
    <property type="match status" value="1"/>
</dbReference>
<organism evidence="5 6">
    <name type="scientific">Intestinicryptomonas porci</name>
    <dbReference type="NCBI Taxonomy" id="2926320"/>
    <lineage>
        <taxon>Bacteria</taxon>
        <taxon>Pseudomonadati</taxon>
        <taxon>Verrucomicrobiota</taxon>
        <taxon>Opitutia</taxon>
        <taxon>Opitutales</taxon>
        <taxon>Intestinicryptomonaceae</taxon>
        <taxon>Intestinicryptomonas</taxon>
    </lineage>
</organism>
<keyword evidence="1" id="KW-0808">Transferase</keyword>
<dbReference type="InterPro" id="IPR016039">
    <property type="entry name" value="Thiolase-like"/>
</dbReference>